<dbReference type="eggNOG" id="KOG0907">
    <property type="taxonomic scope" value="Eukaryota"/>
</dbReference>
<keyword evidence="3" id="KW-1185">Reference proteome</keyword>
<evidence type="ECO:0000256" key="1">
    <source>
        <dbReference type="ARBA" id="ARBA00008987"/>
    </source>
</evidence>
<dbReference type="PANTHER" id="PTHR43601:SF32">
    <property type="entry name" value="THIOREDOXIN-LIKE 2-2, CHLOROPLASTIC"/>
    <property type="match status" value="1"/>
</dbReference>
<dbReference type="Pfam" id="PF00085">
    <property type="entry name" value="Thioredoxin"/>
    <property type="match status" value="1"/>
</dbReference>
<protein>
    <submittedName>
        <fullName evidence="2">Uncharacterized protein</fullName>
    </submittedName>
</protein>
<dbReference type="Proteomes" id="UP000006906">
    <property type="component" value="Chromosome 6"/>
</dbReference>
<dbReference type="PaxDb" id="3055-EDP08208"/>
<dbReference type="PANTHER" id="PTHR43601">
    <property type="entry name" value="THIOREDOXIN, MITOCHONDRIAL"/>
    <property type="match status" value="1"/>
</dbReference>
<dbReference type="InterPro" id="IPR036249">
    <property type="entry name" value="Thioredoxin-like_sf"/>
</dbReference>
<dbReference type="Gramene" id="PNW82003">
    <property type="protein sequence ID" value="PNW82003"/>
    <property type="gene ID" value="CHLRE_06g269752v5"/>
</dbReference>
<dbReference type="RefSeq" id="XP_001696231.1">
    <property type="nucleotide sequence ID" value="XM_001696179.2"/>
</dbReference>
<reference evidence="2 3" key="1">
    <citation type="journal article" date="2007" name="Science">
        <title>The Chlamydomonas genome reveals the evolution of key animal and plant functions.</title>
        <authorList>
            <person name="Merchant S.S."/>
            <person name="Prochnik S.E."/>
            <person name="Vallon O."/>
            <person name="Harris E.H."/>
            <person name="Karpowicz S.J."/>
            <person name="Witman G.B."/>
            <person name="Terry A."/>
            <person name="Salamov A."/>
            <person name="Fritz-Laylin L.K."/>
            <person name="Marechal-Drouard L."/>
            <person name="Marshall W.F."/>
            <person name="Qu L.H."/>
            <person name="Nelson D.R."/>
            <person name="Sanderfoot A.A."/>
            <person name="Spalding M.H."/>
            <person name="Kapitonov V.V."/>
            <person name="Ren Q."/>
            <person name="Ferris P."/>
            <person name="Lindquist E."/>
            <person name="Shapiro H."/>
            <person name="Lucas S.M."/>
            <person name="Grimwood J."/>
            <person name="Schmutz J."/>
            <person name="Cardol P."/>
            <person name="Cerutti H."/>
            <person name="Chanfreau G."/>
            <person name="Chen C.L."/>
            <person name="Cognat V."/>
            <person name="Croft M.T."/>
            <person name="Dent R."/>
            <person name="Dutcher S."/>
            <person name="Fernandez E."/>
            <person name="Fukuzawa H."/>
            <person name="Gonzalez-Ballester D."/>
            <person name="Gonzalez-Halphen D."/>
            <person name="Hallmann A."/>
            <person name="Hanikenne M."/>
            <person name="Hippler M."/>
            <person name="Inwood W."/>
            <person name="Jabbari K."/>
            <person name="Kalanon M."/>
            <person name="Kuras R."/>
            <person name="Lefebvre P.A."/>
            <person name="Lemaire S.D."/>
            <person name="Lobanov A.V."/>
            <person name="Lohr M."/>
            <person name="Manuell A."/>
            <person name="Meier I."/>
            <person name="Mets L."/>
            <person name="Mittag M."/>
            <person name="Mittelmeier T."/>
            <person name="Moroney J.V."/>
            <person name="Moseley J."/>
            <person name="Napoli C."/>
            <person name="Nedelcu A.M."/>
            <person name="Niyogi K."/>
            <person name="Novoselov S.V."/>
            <person name="Paulsen I.T."/>
            <person name="Pazour G."/>
            <person name="Purton S."/>
            <person name="Ral J.P."/>
            <person name="Riano-Pachon D.M."/>
            <person name="Riekhof W."/>
            <person name="Rymarquis L."/>
            <person name="Schroda M."/>
            <person name="Stern D."/>
            <person name="Umen J."/>
            <person name="Willows R."/>
            <person name="Wilson N."/>
            <person name="Zimmer S.L."/>
            <person name="Allmer J."/>
            <person name="Balk J."/>
            <person name="Bisova K."/>
            <person name="Chen C.J."/>
            <person name="Elias M."/>
            <person name="Gendler K."/>
            <person name="Hauser C."/>
            <person name="Lamb M.R."/>
            <person name="Ledford H."/>
            <person name="Long J.C."/>
            <person name="Minagawa J."/>
            <person name="Page M.D."/>
            <person name="Pan J."/>
            <person name="Pootakham W."/>
            <person name="Roje S."/>
            <person name="Rose A."/>
            <person name="Stahlberg E."/>
            <person name="Terauchi A.M."/>
            <person name="Yang P."/>
            <person name="Ball S."/>
            <person name="Bowler C."/>
            <person name="Dieckmann C.L."/>
            <person name="Gladyshev V.N."/>
            <person name="Green P."/>
            <person name="Jorgensen R."/>
            <person name="Mayfield S."/>
            <person name="Mueller-Roeber B."/>
            <person name="Rajamani S."/>
            <person name="Sayre R.T."/>
            <person name="Brokstein P."/>
            <person name="Dubchak I."/>
            <person name="Goodstein D."/>
            <person name="Hornick L."/>
            <person name="Huang Y.W."/>
            <person name="Jhaveri J."/>
            <person name="Luo Y."/>
            <person name="Martinez D."/>
            <person name="Ngau W.C."/>
            <person name="Otillar B."/>
            <person name="Poliakov A."/>
            <person name="Porter A."/>
            <person name="Szajkowski L."/>
            <person name="Werner G."/>
            <person name="Zhou K."/>
            <person name="Grigoriev I.V."/>
            <person name="Rokhsar D.S."/>
            <person name="Grossman A.R."/>
        </authorList>
    </citation>
    <scope>NUCLEOTIDE SEQUENCE [LARGE SCALE GENOMIC DNA]</scope>
    <source>
        <strain evidence="3">CC-503</strain>
    </source>
</reference>
<dbReference type="STRING" id="3055.A8HW70"/>
<sequence length="269" mass="30559">MALQINPSSIAKNVVRANRRRAVLATKRALVTRNPCLARPSQLSVCSPHPDAIKRRQEAEARRMARAREMAEGHMLDAMGVKWYEGSLPPNMVVVRTPACVDLLTQRAAAEGRTVLLNFFQDDCYACRTLHPKLKKLAADHPEVLFLKVNGSREQLRPLFEAHGITKVPFFHAVRDGCVQSRFSASLSPEKLARLRQELQAAAVAFRQAAAGTQLHTYQHQQQAHFTQQQQHQHQYQQQQQQQQQQHQYQQQQQQQHTAEVQAKVAVMA</sequence>
<dbReference type="KEGG" id="cre:CHLRE_06g269752v5"/>
<dbReference type="Gene3D" id="3.40.30.10">
    <property type="entry name" value="Glutaredoxin"/>
    <property type="match status" value="1"/>
</dbReference>
<dbReference type="InterPro" id="IPR013766">
    <property type="entry name" value="Thioredoxin_domain"/>
</dbReference>
<accession>A8HW70</accession>
<dbReference type="GO" id="GO:0045454">
    <property type="term" value="P:cell redox homeostasis"/>
    <property type="evidence" value="ECO:0000318"/>
    <property type="project" value="GO_Central"/>
</dbReference>
<dbReference type="GeneID" id="5721865"/>
<dbReference type="SMR" id="A8HW70"/>
<proteinExistence type="inferred from homology"/>
<dbReference type="EMBL" id="CM008967">
    <property type="protein sequence ID" value="PNW82003.1"/>
    <property type="molecule type" value="Genomic_DNA"/>
</dbReference>
<dbReference type="OrthoDB" id="2121326at2759"/>
<organism evidence="2 3">
    <name type="scientific">Chlamydomonas reinhardtii</name>
    <name type="common">Chlamydomonas smithii</name>
    <dbReference type="NCBI Taxonomy" id="3055"/>
    <lineage>
        <taxon>Eukaryota</taxon>
        <taxon>Viridiplantae</taxon>
        <taxon>Chlorophyta</taxon>
        <taxon>core chlorophytes</taxon>
        <taxon>Chlorophyceae</taxon>
        <taxon>CS clade</taxon>
        <taxon>Chlamydomonadales</taxon>
        <taxon>Chlamydomonadaceae</taxon>
        <taxon>Chlamydomonas</taxon>
    </lineage>
</organism>
<evidence type="ECO:0000313" key="3">
    <source>
        <dbReference type="Proteomes" id="UP000006906"/>
    </source>
</evidence>
<dbReference type="CDD" id="cd02947">
    <property type="entry name" value="TRX_family"/>
    <property type="match status" value="1"/>
</dbReference>
<dbReference type="OMA" id="CEPVCAG"/>
<dbReference type="InParanoid" id="A8HW70"/>
<dbReference type="PROSITE" id="PS51352">
    <property type="entry name" value="THIOREDOXIN_2"/>
    <property type="match status" value="1"/>
</dbReference>
<comment type="similarity">
    <text evidence="1">Belongs to the thioredoxin family.</text>
</comment>
<dbReference type="HOGENOM" id="CLU_1035674_0_0_1"/>
<gene>
    <name evidence="2" type="ORF">CHLRE_06g269752v5</name>
</gene>
<dbReference type="SUPFAM" id="SSF52833">
    <property type="entry name" value="Thioredoxin-like"/>
    <property type="match status" value="1"/>
</dbReference>
<dbReference type="AlphaFoldDB" id="A8HW70"/>
<name>A8HW70_CHLRE</name>
<evidence type="ECO:0000313" key="2">
    <source>
        <dbReference type="EMBL" id="PNW82003.1"/>
    </source>
</evidence>